<gene>
    <name evidence="3" type="ORF">ABCQ75_01650</name>
</gene>
<dbReference type="Proteomes" id="UP001422074">
    <property type="component" value="Unassembled WGS sequence"/>
</dbReference>
<comment type="caution">
    <text evidence="3">The sequence shown here is derived from an EMBL/GenBank/DDBJ whole genome shotgun (WGS) entry which is preliminary data.</text>
</comment>
<feature type="transmembrane region" description="Helical" evidence="2">
    <location>
        <begin position="25"/>
        <end position="46"/>
    </location>
</feature>
<protein>
    <submittedName>
        <fullName evidence="3">Uncharacterized protein</fullName>
    </submittedName>
</protein>
<evidence type="ECO:0000313" key="3">
    <source>
        <dbReference type="EMBL" id="MEN2743243.1"/>
    </source>
</evidence>
<evidence type="ECO:0000256" key="1">
    <source>
        <dbReference type="SAM" id="MobiDB-lite"/>
    </source>
</evidence>
<keyword evidence="2" id="KW-0472">Membrane</keyword>
<proteinExistence type="predicted"/>
<keyword evidence="2" id="KW-1133">Transmembrane helix</keyword>
<sequence length="156" mass="16610">MTGHAGRIPAAAGGSRKAEHHRGDYTGSILVTTLLLLAANVWPGWQVLPFLTPATPEVLALVNAAWIAGIVVNLVYLAADRLAVRALGELVTLGIGVAAAFRMWEVFPFDFGGSWFNWDLLVRVLIVVAIVGSFIAMAVAAVRLARAGPGPDRRTR</sequence>
<feature type="region of interest" description="Disordered" evidence="1">
    <location>
        <begin position="1"/>
        <end position="21"/>
    </location>
</feature>
<accession>A0ABU9WVN9</accession>
<feature type="transmembrane region" description="Helical" evidence="2">
    <location>
        <begin position="124"/>
        <end position="145"/>
    </location>
</feature>
<reference evidence="3 4" key="1">
    <citation type="submission" date="2024-05" db="EMBL/GenBank/DDBJ databases">
        <title>Sinomonas sp. nov., isolated from a waste landfill.</title>
        <authorList>
            <person name="Zhao Y."/>
        </authorList>
    </citation>
    <scope>NUCLEOTIDE SEQUENCE [LARGE SCALE GENOMIC DNA]</scope>
    <source>
        <strain evidence="3 4">CCTCC AB2014300</strain>
    </source>
</reference>
<evidence type="ECO:0000313" key="4">
    <source>
        <dbReference type="Proteomes" id="UP001422074"/>
    </source>
</evidence>
<dbReference type="EMBL" id="JBDFRB010000001">
    <property type="protein sequence ID" value="MEN2743243.1"/>
    <property type="molecule type" value="Genomic_DNA"/>
</dbReference>
<organism evidence="3 4">
    <name type="scientific">Sinomonas halotolerans</name>
    <dbReference type="NCBI Taxonomy" id="1644133"/>
    <lineage>
        <taxon>Bacteria</taxon>
        <taxon>Bacillati</taxon>
        <taxon>Actinomycetota</taxon>
        <taxon>Actinomycetes</taxon>
        <taxon>Micrococcales</taxon>
        <taxon>Micrococcaceae</taxon>
        <taxon>Sinomonas</taxon>
    </lineage>
</organism>
<name>A0ABU9WVN9_9MICC</name>
<keyword evidence="4" id="KW-1185">Reference proteome</keyword>
<feature type="transmembrane region" description="Helical" evidence="2">
    <location>
        <begin position="86"/>
        <end position="104"/>
    </location>
</feature>
<keyword evidence="2" id="KW-0812">Transmembrane</keyword>
<evidence type="ECO:0000256" key="2">
    <source>
        <dbReference type="SAM" id="Phobius"/>
    </source>
</evidence>
<feature type="transmembrane region" description="Helical" evidence="2">
    <location>
        <begin position="58"/>
        <end position="79"/>
    </location>
</feature>
<dbReference type="RefSeq" id="WP_345882722.1">
    <property type="nucleotide sequence ID" value="NZ_JBDFRB010000001.1"/>
</dbReference>